<dbReference type="Gene3D" id="1.10.10.60">
    <property type="entry name" value="Homeodomain-like"/>
    <property type="match status" value="1"/>
</dbReference>
<gene>
    <name evidence="6" type="ORF">PODLI_1B027157</name>
</gene>
<feature type="domain" description="Homeobox" evidence="5">
    <location>
        <begin position="64"/>
        <end position="96"/>
    </location>
</feature>
<comment type="subcellular location">
    <subcellularLocation>
        <location evidence="1 2 3">Nucleus</location>
    </subcellularLocation>
</comment>
<keyword evidence="2 3" id="KW-0238">DNA-binding</keyword>
<keyword evidence="7" id="KW-1185">Reference proteome</keyword>
<accession>A0AA35LCY0</accession>
<dbReference type="GO" id="GO:0005634">
    <property type="term" value="C:nucleus"/>
    <property type="evidence" value="ECO:0007669"/>
    <property type="project" value="UniProtKB-SubCell"/>
</dbReference>
<protein>
    <submittedName>
        <fullName evidence="6">Aristaless-related homeobox</fullName>
    </submittedName>
</protein>
<sequence>GDPVEPPNPPQAHPMAEKMAPELPAGSGADQGKGREEAGGRGAPNIPAQNAARNAVEAPGPAPPRKRRYRTTFSDSQLDELERAFRTSHYPDVGTR</sequence>
<evidence type="ECO:0000256" key="3">
    <source>
        <dbReference type="RuleBase" id="RU000682"/>
    </source>
</evidence>
<name>A0AA35LCY0_9SAUR</name>
<dbReference type="InterPro" id="IPR050649">
    <property type="entry name" value="Paired_Homeobox_TFs"/>
</dbReference>
<proteinExistence type="predicted"/>
<evidence type="ECO:0000256" key="1">
    <source>
        <dbReference type="ARBA" id="ARBA00004123"/>
    </source>
</evidence>
<keyword evidence="2 3" id="KW-0539">Nucleus</keyword>
<evidence type="ECO:0000313" key="6">
    <source>
        <dbReference type="EMBL" id="CAI5793512.1"/>
    </source>
</evidence>
<dbReference type="InterPro" id="IPR009057">
    <property type="entry name" value="Homeodomain-like_sf"/>
</dbReference>
<keyword evidence="2 3" id="KW-0371">Homeobox</keyword>
<dbReference type="InterPro" id="IPR001356">
    <property type="entry name" value="HD"/>
</dbReference>
<dbReference type="AlphaFoldDB" id="A0AA35LCY0"/>
<dbReference type="GO" id="GO:0000981">
    <property type="term" value="F:DNA-binding transcription factor activity, RNA polymerase II-specific"/>
    <property type="evidence" value="ECO:0007669"/>
    <property type="project" value="TreeGrafter"/>
</dbReference>
<evidence type="ECO:0000259" key="5">
    <source>
        <dbReference type="PROSITE" id="PS50071"/>
    </source>
</evidence>
<dbReference type="PANTHER" id="PTHR24329">
    <property type="entry name" value="HOMEOBOX PROTEIN ARISTALESS"/>
    <property type="match status" value="1"/>
</dbReference>
<dbReference type="GO" id="GO:0000977">
    <property type="term" value="F:RNA polymerase II transcription regulatory region sequence-specific DNA binding"/>
    <property type="evidence" value="ECO:0007669"/>
    <property type="project" value="TreeGrafter"/>
</dbReference>
<evidence type="ECO:0000256" key="4">
    <source>
        <dbReference type="SAM" id="MobiDB-lite"/>
    </source>
</evidence>
<dbReference type="Pfam" id="PF00046">
    <property type="entry name" value="Homeodomain"/>
    <property type="match status" value="1"/>
</dbReference>
<organism evidence="6 7">
    <name type="scientific">Podarcis lilfordi</name>
    <name type="common">Lilford's wall lizard</name>
    <dbReference type="NCBI Taxonomy" id="74358"/>
    <lineage>
        <taxon>Eukaryota</taxon>
        <taxon>Metazoa</taxon>
        <taxon>Chordata</taxon>
        <taxon>Craniata</taxon>
        <taxon>Vertebrata</taxon>
        <taxon>Euteleostomi</taxon>
        <taxon>Lepidosauria</taxon>
        <taxon>Squamata</taxon>
        <taxon>Bifurcata</taxon>
        <taxon>Unidentata</taxon>
        <taxon>Episquamata</taxon>
        <taxon>Laterata</taxon>
        <taxon>Lacertibaenia</taxon>
        <taxon>Lacertidae</taxon>
        <taxon>Podarcis</taxon>
    </lineage>
</organism>
<evidence type="ECO:0000313" key="7">
    <source>
        <dbReference type="Proteomes" id="UP001178461"/>
    </source>
</evidence>
<dbReference type="CDD" id="cd00086">
    <property type="entry name" value="homeodomain"/>
    <property type="match status" value="1"/>
</dbReference>
<dbReference type="PROSITE" id="PS50071">
    <property type="entry name" value="HOMEOBOX_2"/>
    <property type="match status" value="1"/>
</dbReference>
<evidence type="ECO:0000256" key="2">
    <source>
        <dbReference type="PROSITE-ProRule" id="PRU00108"/>
    </source>
</evidence>
<feature type="compositionally biased region" description="Pro residues" evidence="4">
    <location>
        <begin position="1"/>
        <end position="12"/>
    </location>
</feature>
<reference evidence="6" key="1">
    <citation type="submission" date="2022-12" db="EMBL/GenBank/DDBJ databases">
        <authorList>
            <person name="Alioto T."/>
            <person name="Alioto T."/>
            <person name="Gomez Garrido J."/>
        </authorList>
    </citation>
    <scope>NUCLEOTIDE SEQUENCE</scope>
</reference>
<feature type="region of interest" description="Disordered" evidence="4">
    <location>
        <begin position="1"/>
        <end position="96"/>
    </location>
</feature>
<dbReference type="EMBL" id="OX395140">
    <property type="protein sequence ID" value="CAI5793512.1"/>
    <property type="molecule type" value="Genomic_DNA"/>
</dbReference>
<dbReference type="PANTHER" id="PTHR24329:SF340">
    <property type="entry name" value="ARISTALESS RELATED HOMEOBOX"/>
    <property type="match status" value="1"/>
</dbReference>
<dbReference type="Proteomes" id="UP001178461">
    <property type="component" value="Chromosome Z"/>
</dbReference>
<dbReference type="SUPFAM" id="SSF46689">
    <property type="entry name" value="Homeodomain-like"/>
    <property type="match status" value="1"/>
</dbReference>
<feature type="non-terminal residue" evidence="6">
    <location>
        <position position="1"/>
    </location>
</feature>